<dbReference type="InterPro" id="IPR051802">
    <property type="entry name" value="YfhM-like"/>
</dbReference>
<dbReference type="SUPFAM" id="SSF48239">
    <property type="entry name" value="Terpenoid cyclases/Protein prenyltransferases"/>
    <property type="match status" value="1"/>
</dbReference>
<dbReference type="Proteomes" id="UP001596287">
    <property type="component" value="Unassembled WGS sequence"/>
</dbReference>
<dbReference type="SUPFAM" id="SSF49464">
    <property type="entry name" value="Carboxypeptidase regulatory domain-like"/>
    <property type="match status" value="1"/>
</dbReference>
<sequence>MKIYKLKAPDRILGSRAWNAPDIQTISEEDFIKLFPYEPYFNENEITKWTNQKLVFSKTINTEKDKKIILDDLKKFESGNYKLFFKAKDSAGKEIETTNYFKIYNKKENIAPDKQLFNLDILNKNPKKDGFLDLKLSSSFPLLYINVEIFYDSGSIFNKVIKLNKEPKIVRIPINKNWPNNLKIETDFVLENRTFDMTTEVDLSEIKETLNIETKSIRNKIEPGSIETWSFSIQNNDKKGIESEALANMYDSSLDQFANQTWPTNLSFNNYDDNDPDSKTFLNFGNTDSYFKNLNEDVPYFYASPIKNDLNWFGFDFVNPEKNVLIYKKYLTDKVAQHNGKYITGVVSDLTGPLPGATVNIAGTTRGAQTDIDGEYKIKALFGETLIFSYLGYDDSSITINDNTIDATLIEGVTTGEVVVTGALGIKKKLNAVGSSYFFEENEITTPSSALQMLTGRVSGVQINTNPNEDYIVIKGSGSLTEKDKALIVIDGKVENLEVFSKINPSTIFSITTLKESQGVELYGSQGKNGVLIVTTFASLENLNKVETRKNLAESAFFLPQLKTDSKGNLSFNFTSPEALTKWKLQIFAHNKKAVSGYFESLIVTQKDIMVIPNLPRFLREKDTITITTKIANMTSEAKSGMAMLQLFDAISMEPIDAKMLNSINTKSFQLNAKGNTSVSWKIYVPEGLQGVQYKIVAKAGNFSDGEENILPVLTNNMLVTESIPVWVRENSSKEYTFENLKNNTSTTLRNQQLTFEYTSNPTWLAIQALPYLMEYEHECAEQTFARYYANALASEILNSNPKIAAIFESWNKSEKPISKLEQNEELKSILLSETPWITDALSEEEKKKNLATLFDLQKMKDSQKAILEKLTKKQKPSGGFAWFDDGEESEYITRHIISGLGHLQKLSKNATGDFDQITKNGISFLDQKFLENHKKTEVNNKSQKLIWMYPYNNLHYLYARSLYLEKYPLTEIASSITQKYTANIKENWLNYSLYEKGLASLILSRFGEKETAKTILESLRQTSSNNENWGMYWIENKAGWHWYQAPIETQALLIEAFAEIENDKKSVDAMKVWLLKNKQNKNWPTTKATTEAVYALLMQGNDWISVKDKTVIKLGDEKIVTKKLSENEKEAGTGYIKMNWKSDEITKEMATVSINNKSEVPGFGGFYWQYFEELDKIKSSQEGPMTIEKELYLKATTSEGNQLQRITSEKSLKIGDLVTVRLVISTKEDMEFVHLKDMRASCFEPIDVLSKYKWQDGLGYYQSTKDVATHFFFDRIKKGKFVLEYDIRVNNLGDFSNGITTIQSMYAPEFSSHTKGIRIKIKE</sequence>
<keyword evidence="3" id="KW-1185">Reference proteome</keyword>
<dbReference type="PANTHER" id="PTHR40094:SF1">
    <property type="entry name" value="UBIQUITIN DOMAIN-CONTAINING PROTEIN"/>
    <property type="match status" value="1"/>
</dbReference>
<dbReference type="InterPro" id="IPR041246">
    <property type="entry name" value="Bact_MG10"/>
</dbReference>
<dbReference type="InterPro" id="IPR037066">
    <property type="entry name" value="Plug_dom_sf"/>
</dbReference>
<dbReference type="Gene3D" id="1.50.10.20">
    <property type="match status" value="1"/>
</dbReference>
<proteinExistence type="predicted"/>
<evidence type="ECO:0000313" key="2">
    <source>
        <dbReference type="EMBL" id="MFC6096504.1"/>
    </source>
</evidence>
<dbReference type="Pfam" id="PF13715">
    <property type="entry name" value="CarbopepD_reg_2"/>
    <property type="match status" value="1"/>
</dbReference>
<dbReference type="Pfam" id="PF00207">
    <property type="entry name" value="A2M"/>
    <property type="match status" value="1"/>
</dbReference>
<dbReference type="Pfam" id="PF17973">
    <property type="entry name" value="bMG10"/>
    <property type="match status" value="1"/>
</dbReference>
<dbReference type="RefSeq" id="WP_379791357.1">
    <property type="nucleotide sequence ID" value="NZ_JBHSQB010000006.1"/>
</dbReference>
<evidence type="ECO:0000259" key="1">
    <source>
        <dbReference type="SMART" id="SM01360"/>
    </source>
</evidence>
<dbReference type="InterPro" id="IPR008930">
    <property type="entry name" value="Terpenoid_cyclase/PrenylTrfase"/>
</dbReference>
<reference evidence="3" key="1">
    <citation type="journal article" date="2019" name="Int. J. Syst. Evol. Microbiol.">
        <title>The Global Catalogue of Microorganisms (GCM) 10K type strain sequencing project: providing services to taxonomists for standard genome sequencing and annotation.</title>
        <authorList>
            <consortium name="The Broad Institute Genomics Platform"/>
            <consortium name="The Broad Institute Genome Sequencing Center for Infectious Disease"/>
            <person name="Wu L."/>
            <person name="Ma J."/>
        </authorList>
    </citation>
    <scope>NUCLEOTIDE SEQUENCE [LARGE SCALE GENOMIC DNA]</scope>
    <source>
        <strain evidence="3">CCUG 49679</strain>
    </source>
</reference>
<feature type="domain" description="Alpha-2-macroglobulin" evidence="1">
    <location>
        <begin position="555"/>
        <end position="647"/>
    </location>
</feature>
<gene>
    <name evidence="2" type="ORF">ACFPVY_07570</name>
</gene>
<dbReference type="EMBL" id="JBHSQB010000006">
    <property type="protein sequence ID" value="MFC6096504.1"/>
    <property type="molecule type" value="Genomic_DNA"/>
</dbReference>
<comment type="caution">
    <text evidence="2">The sequence shown here is derived from an EMBL/GenBank/DDBJ whole genome shotgun (WGS) entry which is preliminary data.</text>
</comment>
<dbReference type="Gene3D" id="2.60.40.1120">
    <property type="entry name" value="Carboxypeptidase-like, regulatory domain"/>
    <property type="match status" value="1"/>
</dbReference>
<dbReference type="PANTHER" id="PTHR40094">
    <property type="entry name" value="ALPHA-2-MACROGLOBULIN HOMOLOG"/>
    <property type="match status" value="1"/>
</dbReference>
<dbReference type="InterPro" id="IPR001599">
    <property type="entry name" value="Macroglobln_a2"/>
</dbReference>
<organism evidence="2 3">
    <name type="scientific">Flavobacterium qiangtangense</name>
    <dbReference type="NCBI Taxonomy" id="1442595"/>
    <lineage>
        <taxon>Bacteria</taxon>
        <taxon>Pseudomonadati</taxon>
        <taxon>Bacteroidota</taxon>
        <taxon>Flavobacteriia</taxon>
        <taxon>Flavobacteriales</taxon>
        <taxon>Flavobacteriaceae</taxon>
        <taxon>Flavobacterium</taxon>
    </lineage>
</organism>
<accession>A0ABW1PLS7</accession>
<evidence type="ECO:0000313" key="3">
    <source>
        <dbReference type="Proteomes" id="UP001596287"/>
    </source>
</evidence>
<dbReference type="SUPFAM" id="SSF56935">
    <property type="entry name" value="Porins"/>
    <property type="match status" value="1"/>
</dbReference>
<protein>
    <submittedName>
        <fullName evidence="2">Alpha-2-macroglobulin family protein</fullName>
    </submittedName>
</protein>
<dbReference type="SMART" id="SM01360">
    <property type="entry name" value="A2M"/>
    <property type="match status" value="1"/>
</dbReference>
<dbReference type="Gene3D" id="2.170.130.10">
    <property type="entry name" value="TonB-dependent receptor, plug domain"/>
    <property type="match status" value="1"/>
</dbReference>
<dbReference type="InterPro" id="IPR008969">
    <property type="entry name" value="CarboxyPept-like_regulatory"/>
</dbReference>
<name>A0ABW1PLS7_9FLAO</name>